<sequence length="156" mass="17681">MRKAVFLILPITLILFPSQRAQSQRVESSFDRPYLALVKGDTPNSCSFISGDFLERAADIVQDLLFVRPGDSPQQVSYEVRFVPDQPYARDALQWTALAEGNYTKAIVNFRDNRAQERIFTMAINYNQPNEKLCQWAVREPQQGTQSQSPASPPGQ</sequence>
<gene>
    <name evidence="1" type="ORF">DP116_02675</name>
</gene>
<keyword evidence="2" id="KW-1185">Reference proteome</keyword>
<dbReference type="Proteomes" id="UP000718564">
    <property type="component" value="Unassembled WGS sequence"/>
</dbReference>
<evidence type="ECO:0000313" key="2">
    <source>
        <dbReference type="Proteomes" id="UP000718564"/>
    </source>
</evidence>
<proteinExistence type="predicted"/>
<protein>
    <submittedName>
        <fullName evidence="1">Uncharacterized protein</fullName>
    </submittedName>
</protein>
<reference evidence="1 2" key="1">
    <citation type="submission" date="2018-06" db="EMBL/GenBank/DDBJ databases">
        <title>Comparative genomics of Brasilonema spp. strains.</title>
        <authorList>
            <person name="Alvarenga D.O."/>
            <person name="Fiore M.F."/>
            <person name="Varani A.M."/>
        </authorList>
    </citation>
    <scope>NUCLEOTIDE SEQUENCE [LARGE SCALE GENOMIC DNA]</scope>
    <source>
        <strain evidence="1 2">SPC951</strain>
    </source>
</reference>
<dbReference type="RefSeq" id="WP_169153701.1">
    <property type="nucleotide sequence ID" value="NZ_CAWPJE010000324.1"/>
</dbReference>
<accession>A0ABX1P453</accession>
<evidence type="ECO:0000313" key="1">
    <source>
        <dbReference type="EMBL" id="NMG18410.1"/>
    </source>
</evidence>
<organism evidence="1 2">
    <name type="scientific">Brasilonema bromeliae SPC951</name>
    <dbReference type="NCBI Taxonomy" id="385972"/>
    <lineage>
        <taxon>Bacteria</taxon>
        <taxon>Bacillati</taxon>
        <taxon>Cyanobacteriota</taxon>
        <taxon>Cyanophyceae</taxon>
        <taxon>Nostocales</taxon>
        <taxon>Scytonemataceae</taxon>
        <taxon>Brasilonema</taxon>
        <taxon>Bromeliae group (in: Brasilonema)</taxon>
    </lineage>
</organism>
<name>A0ABX1P453_9CYAN</name>
<comment type="caution">
    <text evidence="1">The sequence shown here is derived from an EMBL/GenBank/DDBJ whole genome shotgun (WGS) entry which is preliminary data.</text>
</comment>
<dbReference type="EMBL" id="QMEB01000011">
    <property type="protein sequence ID" value="NMG18410.1"/>
    <property type="molecule type" value="Genomic_DNA"/>
</dbReference>